<comment type="similarity">
    <text evidence="5">Belongs to the GRAS family.</text>
</comment>
<proteinExistence type="inferred from homology"/>
<organism evidence="6 7">
    <name type="scientific">Arachis duranensis</name>
    <name type="common">Wild peanut</name>
    <dbReference type="NCBI Taxonomy" id="130453"/>
    <lineage>
        <taxon>Eukaryota</taxon>
        <taxon>Viridiplantae</taxon>
        <taxon>Streptophyta</taxon>
        <taxon>Embryophyta</taxon>
        <taxon>Tracheophyta</taxon>
        <taxon>Spermatophyta</taxon>
        <taxon>Magnoliopsida</taxon>
        <taxon>eudicotyledons</taxon>
        <taxon>Gunneridae</taxon>
        <taxon>Pentapetalae</taxon>
        <taxon>rosids</taxon>
        <taxon>fabids</taxon>
        <taxon>Fabales</taxon>
        <taxon>Fabaceae</taxon>
        <taxon>Papilionoideae</taxon>
        <taxon>50 kb inversion clade</taxon>
        <taxon>dalbergioids sensu lato</taxon>
        <taxon>Dalbergieae</taxon>
        <taxon>Pterocarpus clade</taxon>
        <taxon>Arachis</taxon>
    </lineage>
</organism>
<evidence type="ECO:0000256" key="1">
    <source>
        <dbReference type="ARBA" id="ARBA00004123"/>
    </source>
</evidence>
<evidence type="ECO:0000256" key="3">
    <source>
        <dbReference type="ARBA" id="ARBA00023163"/>
    </source>
</evidence>
<feature type="region of interest" description="SAW" evidence="5">
    <location>
        <begin position="55"/>
        <end position="129"/>
    </location>
</feature>
<dbReference type="GO" id="GO:0005634">
    <property type="term" value="C:nucleus"/>
    <property type="evidence" value="ECO:0007669"/>
    <property type="project" value="UniProtKB-SubCell"/>
</dbReference>
<dbReference type="Pfam" id="PF03514">
    <property type="entry name" value="GRAS"/>
    <property type="match status" value="1"/>
</dbReference>
<dbReference type="RefSeq" id="XP_052114089.1">
    <property type="nucleotide sequence ID" value="XM_052258129.1"/>
</dbReference>
<dbReference type="PANTHER" id="PTHR31636">
    <property type="entry name" value="OSJNBA0084A10.13 PROTEIN-RELATED"/>
    <property type="match status" value="1"/>
</dbReference>
<evidence type="ECO:0000256" key="5">
    <source>
        <dbReference type="PROSITE-ProRule" id="PRU01191"/>
    </source>
</evidence>
<keyword evidence="4" id="KW-0539">Nucleus</keyword>
<dbReference type="KEGG" id="adu:127745432"/>
<reference evidence="6" key="1">
    <citation type="journal article" date="2016" name="Nat. Genet.">
        <title>The genome sequences of Arachis duranensis and Arachis ipaensis, the diploid ancestors of cultivated peanut.</title>
        <authorList>
            <person name="Bertioli D.J."/>
            <person name="Cannon S.B."/>
            <person name="Froenicke L."/>
            <person name="Huang G."/>
            <person name="Farmer A.D."/>
            <person name="Cannon E.K."/>
            <person name="Liu X."/>
            <person name="Gao D."/>
            <person name="Clevenger J."/>
            <person name="Dash S."/>
            <person name="Ren L."/>
            <person name="Moretzsohn M.C."/>
            <person name="Shirasawa K."/>
            <person name="Huang W."/>
            <person name="Vidigal B."/>
            <person name="Abernathy B."/>
            <person name="Chu Y."/>
            <person name="Niederhuth C.E."/>
            <person name="Umale P."/>
            <person name="Araujo A.C."/>
            <person name="Kozik A."/>
            <person name="Kim K.D."/>
            <person name="Burow M.D."/>
            <person name="Varshney R.K."/>
            <person name="Wang X."/>
            <person name="Zhang X."/>
            <person name="Barkley N."/>
            <person name="Guimaraes P.M."/>
            <person name="Isobe S."/>
            <person name="Guo B."/>
            <person name="Liao B."/>
            <person name="Stalker H.T."/>
            <person name="Schmitz R.J."/>
            <person name="Scheffler B.E."/>
            <person name="Leal-Bertioli S.C."/>
            <person name="Xun X."/>
            <person name="Jackson S.A."/>
            <person name="Michelmore R."/>
            <person name="Ozias-Akins P."/>
        </authorList>
    </citation>
    <scope>NUCLEOTIDE SEQUENCE [LARGE SCALE GENOMIC DNA]</scope>
    <source>
        <strain evidence="6">cv. V14167</strain>
    </source>
</reference>
<dbReference type="Proteomes" id="UP000515211">
    <property type="component" value="Chromosome 3"/>
</dbReference>
<comment type="subcellular location">
    <subcellularLocation>
        <location evidence="1">Nucleus</location>
    </subcellularLocation>
</comment>
<dbReference type="AlphaFoldDB" id="A0A9C6TT70"/>
<dbReference type="PROSITE" id="PS50985">
    <property type="entry name" value="GRAS"/>
    <property type="match status" value="1"/>
</dbReference>
<keyword evidence="6" id="KW-1185">Reference proteome</keyword>
<evidence type="ECO:0000313" key="7">
    <source>
        <dbReference type="RefSeq" id="XP_052114089.1"/>
    </source>
</evidence>
<keyword evidence="2" id="KW-0805">Transcription regulation</keyword>
<dbReference type="GeneID" id="127745432"/>
<dbReference type="InterPro" id="IPR005202">
    <property type="entry name" value="TF_GRAS"/>
</dbReference>
<evidence type="ECO:0000256" key="4">
    <source>
        <dbReference type="ARBA" id="ARBA00023242"/>
    </source>
</evidence>
<evidence type="ECO:0000313" key="6">
    <source>
        <dbReference type="Proteomes" id="UP000515211"/>
    </source>
</evidence>
<comment type="caution">
    <text evidence="5">Lacks conserved residue(s) required for the propagation of feature annotation.</text>
</comment>
<name>A0A9C6TT70_ARADU</name>
<accession>A0A9C6TT70</accession>
<reference evidence="7" key="2">
    <citation type="submission" date="2025-08" db="UniProtKB">
        <authorList>
            <consortium name="RefSeq"/>
        </authorList>
    </citation>
    <scope>IDENTIFICATION</scope>
    <source>
        <tissue evidence="7">Whole plant</tissue>
    </source>
</reference>
<gene>
    <name evidence="7" type="primary">LOC127745432</name>
</gene>
<protein>
    <submittedName>
        <fullName evidence="7">GRAS family protein TF80-like</fullName>
    </submittedName>
</protein>
<keyword evidence="3" id="KW-0804">Transcription</keyword>
<sequence length="131" mass="15196">MEQESNVNRQSLTDRVDKALNFYDALFDCLVTASSVKKIFFERAMLGEQIKNIIACEGAERKERYELLKAWISRLELAGFCAEAISLEGMLRGVTELQNFARGYKIIRDEKFLVLCWNNNPLFSLSAWRYL</sequence>
<evidence type="ECO:0000256" key="2">
    <source>
        <dbReference type="ARBA" id="ARBA00023015"/>
    </source>
</evidence>